<dbReference type="AlphaFoldDB" id="A0A5K7S633"/>
<organism evidence="5 6">
    <name type="scientific">Aquipluma nitroreducens</name>
    <dbReference type="NCBI Taxonomy" id="2010828"/>
    <lineage>
        <taxon>Bacteria</taxon>
        <taxon>Pseudomonadati</taxon>
        <taxon>Bacteroidota</taxon>
        <taxon>Bacteroidia</taxon>
        <taxon>Marinilabiliales</taxon>
        <taxon>Prolixibacteraceae</taxon>
        <taxon>Aquipluma</taxon>
    </lineage>
</organism>
<dbReference type="GO" id="GO:0005737">
    <property type="term" value="C:cytoplasm"/>
    <property type="evidence" value="ECO:0007669"/>
    <property type="project" value="UniProtKB-ARBA"/>
</dbReference>
<keyword evidence="4" id="KW-0472">Membrane</keyword>
<keyword evidence="6" id="KW-1185">Reference proteome</keyword>
<proteinExistence type="predicted"/>
<name>A0A5K7S633_9BACT</name>
<comment type="subcellular location">
    <subcellularLocation>
        <location evidence="1">Golgi apparatus membrane</location>
        <topology evidence="1">Peripheral membrane protein</topology>
        <orientation evidence="1">Cytoplasmic side</orientation>
    </subcellularLocation>
</comment>
<sequence length="216" mass="24862">MDRSLKLSEKLFCLAVNPIRGGILLNSSATLAITLTGSVFVELMNKGLVSIEKGIVHLEDPTFQNDEVYEFFLNRIRLRGKDRKLRTWISYFNVRGRKIQKHFIRSLVHKNVLRTEERRILFIPYEKVFLRDRDLVESILKEVETSLQGRGEQSDESIVLAMMVAKTNLLRRVFPERAQRKEASRFLKNLPETTVSKAVQDAIQMMHAAVFVAAGT</sequence>
<dbReference type="GO" id="GO:0012505">
    <property type="term" value="C:endomembrane system"/>
    <property type="evidence" value="ECO:0007669"/>
    <property type="project" value="UniProtKB-ARBA"/>
</dbReference>
<dbReference type="EMBL" id="AP018694">
    <property type="protein sequence ID" value="BBE16804.1"/>
    <property type="molecule type" value="Genomic_DNA"/>
</dbReference>
<dbReference type="RefSeq" id="WP_318349844.1">
    <property type="nucleotide sequence ID" value="NZ_AP018694.1"/>
</dbReference>
<evidence type="ECO:0000256" key="2">
    <source>
        <dbReference type="ARBA" id="ARBA00023034"/>
    </source>
</evidence>
<accession>A0A5K7S633</accession>
<dbReference type="Gene3D" id="1.10.3630.10">
    <property type="entry name" value="yeast vps74-n-term truncation variant domain like"/>
    <property type="match status" value="1"/>
</dbReference>
<dbReference type="Pfam" id="PF05719">
    <property type="entry name" value="GPP34"/>
    <property type="match status" value="1"/>
</dbReference>
<reference evidence="5" key="1">
    <citation type="journal article" date="2020" name="Int. J. Syst. Evol. Microbiol.">
        <title>Aquipluma nitroreducens gen. nov. sp. nov., a novel facultatively anaerobic bacterium isolated from a freshwater lake.</title>
        <authorList>
            <person name="Watanabe M."/>
            <person name="Kojima H."/>
            <person name="Fukui M."/>
        </authorList>
    </citation>
    <scope>NUCLEOTIDE SEQUENCE</scope>
    <source>
        <strain evidence="5">MeG22</strain>
    </source>
</reference>
<keyword evidence="3" id="KW-0446">Lipid-binding</keyword>
<dbReference type="GO" id="GO:0070273">
    <property type="term" value="F:phosphatidylinositol-4-phosphate binding"/>
    <property type="evidence" value="ECO:0007669"/>
    <property type="project" value="InterPro"/>
</dbReference>
<evidence type="ECO:0000313" key="6">
    <source>
        <dbReference type="Proteomes" id="UP001193389"/>
    </source>
</evidence>
<gene>
    <name evidence="5" type="ORF">AQPE_0951</name>
</gene>
<protein>
    <submittedName>
        <fullName evidence="5">Golgi phosphoprotein 3</fullName>
    </submittedName>
</protein>
<dbReference type="InterPro" id="IPR038261">
    <property type="entry name" value="GPP34-like_sf"/>
</dbReference>
<keyword evidence="2" id="KW-0333">Golgi apparatus</keyword>
<evidence type="ECO:0000256" key="4">
    <source>
        <dbReference type="ARBA" id="ARBA00023136"/>
    </source>
</evidence>
<evidence type="ECO:0000313" key="5">
    <source>
        <dbReference type="EMBL" id="BBE16804.1"/>
    </source>
</evidence>
<dbReference type="InterPro" id="IPR008628">
    <property type="entry name" value="GPP34-like"/>
</dbReference>
<evidence type="ECO:0000256" key="1">
    <source>
        <dbReference type="ARBA" id="ARBA00004255"/>
    </source>
</evidence>
<dbReference type="Proteomes" id="UP001193389">
    <property type="component" value="Chromosome"/>
</dbReference>
<dbReference type="KEGG" id="anf:AQPE_0951"/>
<evidence type="ECO:0000256" key="3">
    <source>
        <dbReference type="ARBA" id="ARBA00023121"/>
    </source>
</evidence>